<accession>A0A2V1K8E3</accession>
<evidence type="ECO:0000313" key="4">
    <source>
        <dbReference type="Proteomes" id="UP000245283"/>
    </source>
</evidence>
<dbReference type="CDD" id="cd00085">
    <property type="entry name" value="HNHc"/>
    <property type="match status" value="1"/>
</dbReference>
<dbReference type="Pfam" id="PF02720">
    <property type="entry name" value="DUF222"/>
    <property type="match status" value="1"/>
</dbReference>
<reference evidence="4" key="1">
    <citation type="submission" date="2018-05" db="EMBL/GenBank/DDBJ databases">
        <authorList>
            <person name="Li Y."/>
        </authorList>
    </citation>
    <scope>NUCLEOTIDE SEQUENCE [LARGE SCALE GENOMIC DNA]</scope>
    <source>
        <strain evidence="4">sk1b4</strain>
    </source>
</reference>
<feature type="region of interest" description="Disordered" evidence="1">
    <location>
        <begin position="28"/>
        <end position="63"/>
    </location>
</feature>
<proteinExistence type="predicted"/>
<evidence type="ECO:0000256" key="1">
    <source>
        <dbReference type="SAM" id="MobiDB-lite"/>
    </source>
</evidence>
<dbReference type="InterPro" id="IPR003870">
    <property type="entry name" value="DUF222"/>
</dbReference>
<evidence type="ECO:0000259" key="2">
    <source>
        <dbReference type="SMART" id="SM00507"/>
    </source>
</evidence>
<feature type="domain" description="HNH nuclease" evidence="2">
    <location>
        <begin position="484"/>
        <end position="536"/>
    </location>
</feature>
<evidence type="ECO:0000313" key="3">
    <source>
        <dbReference type="EMBL" id="PWF27012.1"/>
    </source>
</evidence>
<dbReference type="AlphaFoldDB" id="A0A2V1K8E3"/>
<dbReference type="SMART" id="SM00507">
    <property type="entry name" value="HNHc"/>
    <property type="match status" value="1"/>
</dbReference>
<dbReference type="InterPro" id="IPR003615">
    <property type="entry name" value="HNH_nuc"/>
</dbReference>
<dbReference type="Proteomes" id="UP000245283">
    <property type="component" value="Unassembled WGS sequence"/>
</dbReference>
<keyword evidence="4" id="KW-1185">Reference proteome</keyword>
<organism evidence="3 4">
    <name type="scientific">Ancrocorticia populi</name>
    <dbReference type="NCBI Taxonomy" id="2175228"/>
    <lineage>
        <taxon>Bacteria</taxon>
        <taxon>Bacillati</taxon>
        <taxon>Actinomycetota</taxon>
        <taxon>Actinomycetes</taxon>
        <taxon>Actinomycetales</taxon>
        <taxon>Actinomycetaceae</taxon>
        <taxon>Ancrocorticia</taxon>
    </lineage>
</organism>
<name>A0A2V1K8E3_9ACTO</name>
<gene>
    <name evidence="3" type="ORF">DD236_00950</name>
</gene>
<comment type="caution">
    <text evidence="3">The sequence shown here is derived from an EMBL/GenBank/DDBJ whole genome shotgun (WGS) entry which is preliminary data.</text>
</comment>
<dbReference type="EMBL" id="QETB01000001">
    <property type="protein sequence ID" value="PWF27012.1"/>
    <property type="molecule type" value="Genomic_DNA"/>
</dbReference>
<protein>
    <recommendedName>
        <fullName evidence="2">HNH nuclease domain-containing protein</fullName>
    </recommendedName>
</protein>
<sequence length="572" mass="60763">MVDRLKTSKETSRVREVISVMDTLFDQGLARPQPVAEGPPDRGKSPPGKPNRPPGKSKWVRDAGQGISGFGEYASEREDAHTAFGVLADALRGVTGLCQAVSVGQGGLTETVELVTAVKEAIRHLDGVKLAGIARIDEIQNRQAEESRSGRRPALPGEEATLAASLMRAGKQSKAQTGREMKQARALSTYPLFAKAIEKGVLSDAYLDVLTSHIGEGLVPAAQRDEQNLLELALAEPVEYFKKKVRSWRVGQSPATAEKEAAIQAAQESFSVFPDRDGYRLSGWLTSANGIALASALREIVGVPTKDDYRRPQQRNAEALVTLASSRVPSAAGGAPSDAAAGAASPRHEILVHVPLSTLVQAEKAIEAGCAALSELDGSGLAIAGREAGSDCATRGAGLGRAGECLASRVGQEADLGAVLGVIRAGVETDMLDGFTPASLPDGSSLAPSQLAELMCDSHLTRAVFTAAGEPLDVSRRQRLFSPRQAKAVIARDRHCQFPGCTRGPEYGEVHHAQQWDRSGPTIVDNAVLLCFAHHRVIHSEHITITHHTGGFGFTRKDGEHIGTSRTRPLIE</sequence>